<feature type="domain" description="Bacterial Ig-like" evidence="3">
    <location>
        <begin position="3333"/>
        <end position="3437"/>
    </location>
</feature>
<feature type="domain" description="Bacterial Ig-like" evidence="3">
    <location>
        <begin position="4173"/>
        <end position="4277"/>
    </location>
</feature>
<feature type="region of interest" description="Disordered" evidence="2">
    <location>
        <begin position="4569"/>
        <end position="4670"/>
    </location>
</feature>
<feature type="domain" description="Bacterial Ig-like" evidence="3">
    <location>
        <begin position="1218"/>
        <end position="1321"/>
    </location>
</feature>
<dbReference type="EMBL" id="CP000542">
    <property type="protein sequence ID" value="ABM57124.1"/>
    <property type="molecule type" value="Genomic_DNA"/>
</dbReference>
<dbReference type="InterPro" id="IPR014755">
    <property type="entry name" value="Cu-Rt/internalin_Ig-like"/>
</dbReference>
<feature type="domain" description="Bacterial Ig-like" evidence="3">
    <location>
        <begin position="2178"/>
        <end position="2282"/>
    </location>
</feature>
<feature type="domain" description="Bacterial Ig-like" evidence="3">
    <location>
        <begin position="1548"/>
        <end position="1652"/>
    </location>
</feature>
<feature type="domain" description="Bacterial Ig-like" evidence="3">
    <location>
        <begin position="3543"/>
        <end position="3647"/>
    </location>
</feature>
<keyword evidence="1" id="KW-0732">Signal</keyword>
<feature type="domain" description="Bacterial Ig-like" evidence="3">
    <location>
        <begin position="1653"/>
        <end position="1757"/>
    </location>
</feature>
<feature type="domain" description="Bacterial Ig-like" evidence="3">
    <location>
        <begin position="4068"/>
        <end position="4172"/>
    </location>
</feature>
<feature type="domain" description="Bacterial Ig-like" evidence="3">
    <location>
        <begin position="572"/>
        <end position="661"/>
    </location>
</feature>
<feature type="domain" description="Bacterial Ig-like" evidence="3">
    <location>
        <begin position="1968"/>
        <end position="2072"/>
    </location>
</feature>
<feature type="domain" description="Bacterial Ig-like" evidence="3">
    <location>
        <begin position="2283"/>
        <end position="2387"/>
    </location>
</feature>
<feature type="domain" description="Bacterial Ig-like" evidence="3">
    <location>
        <begin position="3438"/>
        <end position="3542"/>
    </location>
</feature>
<feature type="domain" description="Bacterial Ig-like" evidence="3">
    <location>
        <begin position="455"/>
        <end position="555"/>
    </location>
</feature>
<feature type="domain" description="Bacterial Ig-like" evidence="3">
    <location>
        <begin position="2598"/>
        <end position="2702"/>
    </location>
</feature>
<feature type="domain" description="Bacterial Ig-like" evidence="3">
    <location>
        <begin position="671"/>
        <end position="774"/>
    </location>
</feature>
<feature type="domain" description="Bacterial Ig-like" evidence="3">
    <location>
        <begin position="2808"/>
        <end position="2912"/>
    </location>
</feature>
<organism evidence="4 5">
    <name type="scientific">Verminephrobacter eiseniae (strain EF01-2)</name>
    <dbReference type="NCBI Taxonomy" id="391735"/>
    <lineage>
        <taxon>Bacteria</taxon>
        <taxon>Pseudomonadati</taxon>
        <taxon>Pseudomonadota</taxon>
        <taxon>Betaproteobacteria</taxon>
        <taxon>Burkholderiales</taxon>
        <taxon>Comamonadaceae</taxon>
        <taxon>Verminephrobacter</taxon>
    </lineage>
</organism>
<dbReference type="NCBIfam" id="NF041766">
    <property type="entry name" value="choice_anch_U"/>
    <property type="match status" value="1"/>
</dbReference>
<feature type="domain" description="Bacterial Ig-like" evidence="3">
    <location>
        <begin position="2703"/>
        <end position="2807"/>
    </location>
</feature>
<dbReference type="Proteomes" id="UP000000374">
    <property type="component" value="Chromosome"/>
</dbReference>
<feature type="domain" description="Bacterial Ig-like" evidence="3">
    <location>
        <begin position="1002"/>
        <end position="1106"/>
    </location>
</feature>
<feature type="domain" description="Bacterial Ig-like" evidence="3">
    <location>
        <begin position="786"/>
        <end position="886"/>
    </location>
</feature>
<dbReference type="Pfam" id="PF19078">
    <property type="entry name" value="Big_12"/>
    <property type="match status" value="42"/>
</dbReference>
<feature type="domain" description="Bacterial Ig-like" evidence="3">
    <location>
        <begin position="2073"/>
        <end position="2177"/>
    </location>
</feature>
<feature type="domain" description="Bacterial Ig-like" evidence="3">
    <location>
        <begin position="340"/>
        <end position="443"/>
    </location>
</feature>
<dbReference type="HOGENOM" id="CLU_224240_0_0_4"/>
<feature type="domain" description="Bacterial Ig-like" evidence="3">
    <location>
        <begin position="1863"/>
        <end position="1967"/>
    </location>
</feature>
<feature type="domain" description="Bacterial Ig-like" evidence="3">
    <location>
        <begin position="4278"/>
        <end position="4382"/>
    </location>
</feature>
<evidence type="ECO:0000256" key="1">
    <source>
        <dbReference type="ARBA" id="ARBA00022729"/>
    </source>
</evidence>
<feature type="domain" description="Bacterial Ig-like" evidence="3">
    <location>
        <begin position="3963"/>
        <end position="4067"/>
    </location>
</feature>
<gene>
    <name evidence="4" type="ordered locus">Veis_1357</name>
</gene>
<keyword evidence="5" id="KW-1185">Reference proteome</keyword>
<feature type="domain" description="Bacterial Ig-like" evidence="3">
    <location>
        <begin position="903"/>
        <end position="992"/>
    </location>
</feature>
<feature type="domain" description="Bacterial Ig-like" evidence="3">
    <location>
        <begin position="2493"/>
        <end position="2597"/>
    </location>
</feature>
<dbReference type="InterPro" id="IPR028059">
    <property type="entry name" value="SWM_rpt"/>
</dbReference>
<evidence type="ECO:0000313" key="5">
    <source>
        <dbReference type="Proteomes" id="UP000000374"/>
    </source>
</evidence>
<name>A1WHL7_VEREI</name>
<feature type="domain" description="Bacterial Ig-like" evidence="3">
    <location>
        <begin position="2913"/>
        <end position="3017"/>
    </location>
</feature>
<feature type="domain" description="Bacterial Ig-like" evidence="3">
    <location>
        <begin position="3858"/>
        <end position="3962"/>
    </location>
</feature>
<feature type="domain" description="Bacterial Ig-like" evidence="3">
    <location>
        <begin position="11"/>
        <end position="99"/>
    </location>
</feature>
<evidence type="ECO:0000259" key="3">
    <source>
        <dbReference type="Pfam" id="PF19078"/>
    </source>
</evidence>
<feature type="domain" description="Bacterial Ig-like" evidence="3">
    <location>
        <begin position="1442"/>
        <end position="1536"/>
    </location>
</feature>
<dbReference type="InterPro" id="IPR053784">
    <property type="entry name" value="Choice_anch_U_dom"/>
</dbReference>
<dbReference type="NCBIfam" id="TIGR02059">
    <property type="entry name" value="swm_rep_I"/>
    <property type="match status" value="1"/>
</dbReference>
<feature type="domain" description="Bacterial Ig-like" evidence="3">
    <location>
        <begin position="1332"/>
        <end position="1441"/>
    </location>
</feature>
<feature type="compositionally biased region" description="Low complexity" evidence="2">
    <location>
        <begin position="4585"/>
        <end position="4596"/>
    </location>
</feature>
<feature type="domain" description="Bacterial Ig-like" evidence="3">
    <location>
        <begin position="1116"/>
        <end position="1217"/>
    </location>
</feature>
<evidence type="ECO:0000256" key="2">
    <source>
        <dbReference type="SAM" id="MobiDB-lite"/>
    </source>
</evidence>
<accession>A1WHL7</accession>
<feature type="region of interest" description="Disordered" evidence="2">
    <location>
        <begin position="1091"/>
        <end position="1117"/>
    </location>
</feature>
<feature type="domain" description="Bacterial Ig-like" evidence="3">
    <location>
        <begin position="3123"/>
        <end position="3227"/>
    </location>
</feature>
<feature type="domain" description="Bacterial Ig-like" evidence="3">
    <location>
        <begin position="3648"/>
        <end position="3752"/>
    </location>
</feature>
<dbReference type="STRING" id="391735.Veis_1357"/>
<feature type="domain" description="Bacterial Ig-like" evidence="3">
    <location>
        <begin position="3228"/>
        <end position="3332"/>
    </location>
</feature>
<dbReference type="Gene3D" id="2.60.40.1220">
    <property type="match status" value="2"/>
</dbReference>
<feature type="domain" description="Bacterial Ig-like" evidence="3">
    <location>
        <begin position="237"/>
        <end position="339"/>
    </location>
</feature>
<feature type="domain" description="Bacterial Ig-like" evidence="3">
    <location>
        <begin position="3018"/>
        <end position="3122"/>
    </location>
</feature>
<protein>
    <submittedName>
        <fullName evidence="4">Outer membrane protein</fullName>
    </submittedName>
</protein>
<dbReference type="PANTHER" id="PTHR34677">
    <property type="match status" value="1"/>
</dbReference>
<feature type="domain" description="Bacterial Ig-like" evidence="3">
    <location>
        <begin position="2388"/>
        <end position="2492"/>
    </location>
</feature>
<feature type="domain" description="Bacterial Ig-like" evidence="3">
    <location>
        <begin position="3753"/>
        <end position="3857"/>
    </location>
</feature>
<feature type="domain" description="Bacterial Ig-like" evidence="3">
    <location>
        <begin position="109"/>
        <end position="209"/>
    </location>
</feature>
<dbReference type="InterPro" id="IPR044048">
    <property type="entry name" value="Big_12"/>
</dbReference>
<dbReference type="Pfam" id="PF13753">
    <property type="entry name" value="SWM_repeat"/>
    <property type="match status" value="1"/>
</dbReference>
<dbReference type="eggNOG" id="COG2373">
    <property type="taxonomic scope" value="Bacteria"/>
</dbReference>
<feature type="domain" description="Bacterial Ig-like" evidence="3">
    <location>
        <begin position="1758"/>
        <end position="1862"/>
    </location>
</feature>
<sequence length="4830" mass="505563">MSHRKESTMATTITIDRQYVKIGETAEIRFTFTNPNYSLSLEGLTVTTLIGETTGGTVHSLVNRGVINGQRVYTATFTPTANLQRSIYRLTYDVAGKADDAISENFAVDTVRPTLESASIAKSDLRLGEKTTITITFSERLAFYDNFTLEDLQVDAGKGTLSNLRSYFSDQERIWHVDLQAPTTRPASGLDGNQIRINLAGITDRAGNTIWDSQLHGTGNPWVNLPTVSYNIDNGVPPMVAITGQPATTIKGGDSFTVTFTFNERVTGFDLDDVQYDTSKGTLSALTAVGTDGRVWTATYTPRPNIESAENTISVNLAGVRDALGNAGVGTGTSGNFSIDTKPPEVAVTISDERLTAGESATVTFTFSERVTGFDLNDAQYDTSKGTLGALTAVGTDGKVWTATYTPRSDIESANNTIRVNLAGVQDAQGNAGVGTGSSGNFVIDTRPTVVDGRPSIVSVVGPTSIVLEDTDVTITFTFSEAVTGFTLANINLDNSSASPYITYSPKEPVSADGGRTWTITFRAAPRTTDSTNTVSIRNLDGVRDLAGNLAVPNSSASTDNYEVDTEDPDPISATFDKTHLAAGETATVTVTFNEIVNNVTQGTFDIPNGSVSNLRQDPTDGRIWRATFTPTANLQSASSLISINLNDLRDSAGNVSSGRKTFYDSTIVIDTKPPEVAVTISDERLTAGESATVTFTFSERVTGFDLNDVQYDTSKGTLSALTAVGTDGKVWSATYTPRPDIESAENTIRVNLAGVQDAQGNAGVGTGSSGNFVIDTRPPVVDGRPSIVSVVGPTSIVLEDTDVTITFTFSEAVTGFTLANINLDNSSASPYITYSPKEPVSADGGRTWTITYRAAPRTTDSTNTVSIRNLDGVRDLAGNLAVPNSSASTDNYEVDTEDPDPISATFDKTHLAAGETATVTVTFNEIVNNVTEDSFQIPNGSVSNLRQDTTDGRIWRVTFTPTANLQSASSLISINLNDLRDSAGNVSSGRKSFYDSTIVIDTKRPEVTVVISDNRLTAGETATVTFTFSERVTGFDLNDVQYDTSKGTLGALTAVGTDGKVWTATYTPRPNIESADNTIRVNLAGVQDAQGNAGEGSVSSGNFSIDTRPPEVDRPPEVTVTISDNRLTAGESATVTFTFSKSVTGFTKDDIDLTLANGTLGDLVPVGTDGKVWSATFTPRPDTESADNTIRVNLAGVLDAQGNAGVGTGTSGNFTIDTKRPEVAVAISDERLTAGETATVTFTFTERVTGFDLNDVQYDTSKGTLGALTAVGTDGKVWSATYTPRPDTESATNTIRVNLAGVLDALGNAGVGTGSSGNFVIDTRPTVVDRPPSATIAVTPNPVTNSNDRLVTVTITFDEAVTGFTADNIDFSNAHVTPYGRNRIGALNSSADGRTYTITYTAEPDVEDATNTISLRNLHTIRDATGNAVAVSPTSNNFAIDTKAPVPISATFDKTHLAAGETATVTVIFNEIVNNVTEDTFQIPNGSVSNLRQDTTDGRIWRATFTPTANLQSTSSSISINLDGLRDSAGNVNNGSLPFRDSTIVIDTKRPEVTVAISDERLTAGETATVTFTFSERVTGFDLNDVQYDTSKGTLGALTAVGTDGKVWTATYTPRPNTESADNTIRVNLAGVQDAQGNAGAGSVSSGNFSIDTKRPEVTVTISDNRLAAGQTATVTFTFNERVTGFDLNDVQYDTSKGTLGALTAVGTDGKVWSATYTPRSDIESADNTIRVNLAGVLDAQGNAGTGSVSSGNFSIDTKRPEVTVTISDERLSAGETATVTFTFRESVTGFGTEDIQYDTSKGTLSALTAVGTDGKVWSATYTPRPNIESADNTIRVNLAGVQDAQGNAGTGSASSGNFSIDTKPPEVTVTISDERLSAGQTATVTFTFTERVTGFGTEDIQYDTSKGTLGALTAVGTDGKVWSATYTPRSDIESAENTIRVNLAGVLDAQGNAGTGSASSGNFSIDTRPPEVTVTISDNRLSAGQTATVTFTFNERVTGFDLNDVQYDTSKGTLGALTAVGTDGKVWTATYTPRPDTESADNTIRVNLAGVLDAQGNAGTGSVSSGNFSIDTKPPEVTVTISDNRLSAGQTATVTFTFNERVTGFDLNDVQYDTSKGTLGALTAVGTDGKVWTATYTPRPDIESADNTIRVNLSGVLDAQGNAGTGSVSSGNFSIDTKRPEVTVTISDNRLSAGQTATFTFTFNERVTGFDLNDVQYDTSKGTLGALTAVGTDGKVWSATYTPRPDTESADNTIRVNLAGVLDAQGNAGTGSVSSGNFSIDTKRPEVTVTISDNRLSAGQTATFTFTFSERVTGFDLNDVQYDTSKGTLGALTAVGTDGKVWTATYTPRPDTESADNTIRVNLAGVLDAQGNAGTGSVSSGNFSIDTKRPEVTVTISDERLSAGETATVTFTFRESVTGFGTEDIQYDTSKGTLGALTAVGTDGKVWTATYTPRSNIESADNTIRVNLAGVLDAQGNAGTGSVSSGNFSIDTKRPEVTVTISDNRLSAGQTATFTFTFSERVTGFDLNDVQYDTSKGTLGALTAVGTDGKVWSATYTPRSDIESADNTIRVNLAGVLDAQGNAGTGSVSSGNFSIDTKPPEVTVTISDERLSAGETATVTFTFTERVTGFGTEDIQYDTSKGTLSALTAVGTDGKVWSATYTPRPNIESADNTIRVNLAGVQDAQGNAGTGSASSGNFSIDTKPPEVTVTISDERLAAGETATVTFTFNERVTGFGTEDIQYDTSKGTLGALTAVGTDGKVWSTTYTPRPNIESADNTIRVNLAGVQDAQGNAGTGSASSGNFSIDTRPPEVTVTISDERLSAGETATVTFTFTERVTGFGTEDIQYDTSKGTLGALTAVGTDGKVWTATYTPRPDIESADNTIRVNLSGVLDAQGNAGVGTGTSGNFSIDTKRPEVTVTISDNRLIAGQTATFTFTFSERVTGFDLNDVQYDTSKGTLGALTAVGTDGKVWSATYTPRPNIESADNTIRVNLAGVLDAQGNAGTGSVSSGNFSIDTKRPEVTVTISDERLSAGETATVTFTFRESVTDFGSEDIQYDTSKGTLGALTAVGTDGKVWTATYTPRPNIESADNTIRVNLAGVLDAQGNAGTGSASSGNFSIDTRPPEVTVTISDERLSAGETATVTFTFRESVTGFGTEDIQYDTSKGTLSALTAVGTDGKVWSATYTPRPDTESADNTIRVNLAGVLDAQGNAGTGSVSSGNFSIDTKRPEVTVTISDNRLSAGQTATFTFTFSERVTGFDLNDVQYDTSKGTLGALTAVGTDGKVWSATYTPRSDTESADNTIRVNLAGVQDAQGNAGTGSASSGNFSIDTKRPEVTVAISDERLSAGETATVTFTFRESVTGFDLNDVQYDTSKGTLSALTAVGTDGKVWSATYTPRPNIESADNTIRVNLAGVQDAQGNAGTGSVSSGNFSIDTRPPEVTVTISDERLSAGQTATVTFTFSERVTGFGTEDIQYDTSKGTLSALTAVGTDGKVWSATYTPRPDTESATNTIRVNLAGVQDAQGNAGTGSASSGNFSIDTKRPEVTVTISDERLAAGQTATVTFTFNERVTGFDLNDVQYDTSKGTLGALTAVGTDGKVWSATYTPRPNIESADNTIRVNLAGVQDAQGNAGTGSVSSGNFSIDTKRPEVTVTISDERLSAGETATVTFTFRESVTGFGTEDIQYDTSKGTLSALTAVGTDGKVWTATYTPRPNIESADNTIRVNLAGVQDAQGNAGTGSASSGNFSIDTRPPEVTVTISDERLSAGETATVTFTFTERVTGFGTEDIQYDTSKGTLSALTAVGTDGKVWTATYTPRPNIESADNTIRVNLAGVLDAQGNAGTGSVSSGNFSIDTKRPEVTVTISDERLSAGETATVTFTFSESVTGFGTEDIQYDTSKGTLGALTAVGTDGKVWTATYTPRSNIESADNTIRVNLAGVQDAQGNAGTGSASSGNFSIDTKPPEVTVTISDERLSAGETATVTFTFTERVTGFGTEDIQYDTSKGTLGALTAVGTDGKVWSATYTPRPDTESADNTIRVNLSGVLDAQGNAGTGSVSSGNFSIDTKRPEVTVTISDNRLSAGQTATVTFTFNERVTGFDLNDVQYDTSKGTLGALTAVGTDGKVWTATYTPRPDTESADNTIRVNLAGVLDAQGNAGTGSVSSGNFSIDTKRPEVTVAISDNRLIAGQTATVTFTFRESVTGFDLNDVQYDTSKGTLGALTAVGTDGKVWSATYTPRPDTESAENTISVNLAGVRDALGNAGVGTGTSGNFSIDTKPPEVAVTISDNRLTAGESATITFTFNERVTGFDLDDVQYDTSKGTLGALTPVGTDGRVWSASYTPRPGIESADNAISVRLAGVRDALGNAGVGTGTSGNFTIDTKPPEVTVTISDNRLTAGESATVTFTFSESVTGFTKEAIDLSQANGTLGDLVPVGTDGKVWTATFTPTDRLARTTNHRLTLNLTNVRDAAGNAPAVNTYSFNQYTVDTMVFALSNATVNRNQLVLFYSDETALDPDQTHNAPNDAFVVLVDGVRNNVTGVVVDAAAKTVTLTLERAVSHGQQVTVAYNDPSTGDDPQAVQEAGSGDDAASFAARPVTNLSPRAPATGTTDADSRKSSEDSDGDTANALDSDYDSVPNAQEDQAPGLLRPDGSAGTDGDGNGDGIRDSQQVAVGSTRDLTLVAGSQDGKLIPGSNARISELVRKDAPASLPKGMEMPLSLTQFRVGLSEGRYTESFSLYVDPALGVNGYWVKDSAGTWVNLASEPYGGKMSTEGGRTRLDFQIQDGGQYDTDGLADGHITALGAAAKMPLSIVGQAPPQVESHRGFWF</sequence>
<evidence type="ECO:0000313" key="4">
    <source>
        <dbReference type="EMBL" id="ABM57124.1"/>
    </source>
</evidence>
<feature type="domain" description="Bacterial Ig-like" evidence="3">
    <location>
        <begin position="4383"/>
        <end position="4480"/>
    </location>
</feature>
<proteinExistence type="predicted"/>
<dbReference type="KEGG" id="vei:Veis_1357"/>
<reference evidence="5" key="1">
    <citation type="submission" date="2006-12" db="EMBL/GenBank/DDBJ databases">
        <title>Complete sequence of chromosome 1 of Verminephrobacter eiseniae EF01-2.</title>
        <authorList>
            <person name="Copeland A."/>
            <person name="Lucas S."/>
            <person name="Lapidus A."/>
            <person name="Barry K."/>
            <person name="Detter J.C."/>
            <person name="Glavina del Rio T."/>
            <person name="Dalin E."/>
            <person name="Tice H."/>
            <person name="Pitluck S."/>
            <person name="Chertkov O."/>
            <person name="Brettin T."/>
            <person name="Bruce D."/>
            <person name="Han C."/>
            <person name="Tapia R."/>
            <person name="Gilna P."/>
            <person name="Schmutz J."/>
            <person name="Larimer F."/>
            <person name="Land M."/>
            <person name="Hauser L."/>
            <person name="Kyrpides N."/>
            <person name="Kim E."/>
            <person name="Stahl D."/>
            <person name="Richardson P."/>
        </authorList>
    </citation>
    <scope>NUCLEOTIDE SEQUENCE [LARGE SCALE GENOMIC DNA]</scope>
    <source>
        <strain evidence="5">EF01-2</strain>
    </source>
</reference>
<dbReference type="InterPro" id="IPR011801">
    <property type="entry name" value="Swm_rep_I_cyn"/>
</dbReference>
<dbReference type="PANTHER" id="PTHR34677:SF3">
    <property type="entry name" value="BACTERIAL IG-LIKE DOMAIN-CONTAINING PROTEIN"/>
    <property type="match status" value="1"/>
</dbReference>